<evidence type="ECO:0000313" key="2">
    <source>
        <dbReference type="EMBL" id="KAL0461572.1"/>
    </source>
</evidence>
<dbReference type="InterPro" id="IPR033334">
    <property type="entry name" value="LNG1/2"/>
</dbReference>
<feature type="domain" description="DUF4378" evidence="1">
    <location>
        <begin position="2"/>
        <end position="72"/>
    </location>
</feature>
<reference evidence="2" key="1">
    <citation type="submission" date="2020-06" db="EMBL/GenBank/DDBJ databases">
        <authorList>
            <person name="Li T."/>
            <person name="Hu X."/>
            <person name="Zhang T."/>
            <person name="Song X."/>
            <person name="Zhang H."/>
            <person name="Dai N."/>
            <person name="Sheng W."/>
            <person name="Hou X."/>
            <person name="Wei L."/>
        </authorList>
    </citation>
    <scope>NUCLEOTIDE SEQUENCE</scope>
    <source>
        <strain evidence="2">KEN1</strain>
        <tissue evidence="2">Leaf</tissue>
    </source>
</reference>
<accession>A0AAW2Y7Z0</accession>
<protein>
    <submittedName>
        <fullName evidence="2">Protein LONGIFOLIA 1</fullName>
    </submittedName>
</protein>
<gene>
    <name evidence="2" type="ORF">Slati_0044800</name>
</gene>
<proteinExistence type="predicted"/>
<reference evidence="2" key="2">
    <citation type="journal article" date="2024" name="Plant">
        <title>Genomic evolution and insights into agronomic trait innovations of Sesamum species.</title>
        <authorList>
            <person name="Miao H."/>
            <person name="Wang L."/>
            <person name="Qu L."/>
            <person name="Liu H."/>
            <person name="Sun Y."/>
            <person name="Le M."/>
            <person name="Wang Q."/>
            <person name="Wei S."/>
            <person name="Zheng Y."/>
            <person name="Lin W."/>
            <person name="Duan Y."/>
            <person name="Cao H."/>
            <person name="Xiong S."/>
            <person name="Wang X."/>
            <person name="Wei L."/>
            <person name="Li C."/>
            <person name="Ma Q."/>
            <person name="Ju M."/>
            <person name="Zhao R."/>
            <person name="Li G."/>
            <person name="Mu C."/>
            <person name="Tian Q."/>
            <person name="Mei H."/>
            <person name="Zhang T."/>
            <person name="Gao T."/>
            <person name="Zhang H."/>
        </authorList>
    </citation>
    <scope>NUCLEOTIDE SEQUENCE</scope>
    <source>
        <strain evidence="2">KEN1</strain>
    </source>
</reference>
<sequence>MSSQGLMREVYLEMDQLCNISYSNLDDEDDGLVRLLAADMKNQSEDWTDYSGELPALVLDIERLIFKDLINEVVTGEVMGPHEWSKRHCRQLFTK</sequence>
<dbReference type="EMBL" id="JACGWN010000001">
    <property type="protein sequence ID" value="KAL0461572.1"/>
    <property type="molecule type" value="Genomic_DNA"/>
</dbReference>
<dbReference type="Pfam" id="PF14309">
    <property type="entry name" value="DUF4378"/>
    <property type="match status" value="1"/>
</dbReference>
<evidence type="ECO:0000259" key="1">
    <source>
        <dbReference type="Pfam" id="PF14309"/>
    </source>
</evidence>
<dbReference type="GO" id="GO:0051513">
    <property type="term" value="P:regulation of monopolar cell growth"/>
    <property type="evidence" value="ECO:0007669"/>
    <property type="project" value="InterPro"/>
</dbReference>
<dbReference type="InterPro" id="IPR025486">
    <property type="entry name" value="DUF4378"/>
</dbReference>
<comment type="caution">
    <text evidence="2">The sequence shown here is derived from an EMBL/GenBank/DDBJ whole genome shotgun (WGS) entry which is preliminary data.</text>
</comment>
<dbReference type="PANTHER" id="PTHR31680">
    <property type="entry name" value="LONGIFOLIA PROTEIN"/>
    <property type="match status" value="1"/>
</dbReference>
<dbReference type="AlphaFoldDB" id="A0AAW2Y7Z0"/>
<dbReference type="PANTHER" id="PTHR31680:SF20">
    <property type="entry name" value="PROTEIN LONGIFOLIA 2-LIKE"/>
    <property type="match status" value="1"/>
</dbReference>
<organism evidence="2">
    <name type="scientific">Sesamum latifolium</name>
    <dbReference type="NCBI Taxonomy" id="2727402"/>
    <lineage>
        <taxon>Eukaryota</taxon>
        <taxon>Viridiplantae</taxon>
        <taxon>Streptophyta</taxon>
        <taxon>Embryophyta</taxon>
        <taxon>Tracheophyta</taxon>
        <taxon>Spermatophyta</taxon>
        <taxon>Magnoliopsida</taxon>
        <taxon>eudicotyledons</taxon>
        <taxon>Gunneridae</taxon>
        <taxon>Pentapetalae</taxon>
        <taxon>asterids</taxon>
        <taxon>lamiids</taxon>
        <taxon>Lamiales</taxon>
        <taxon>Pedaliaceae</taxon>
        <taxon>Sesamum</taxon>
    </lineage>
</organism>
<name>A0AAW2Y7Z0_9LAMI</name>